<gene>
    <name evidence="2" type="ordered locus">PAE3127</name>
</gene>
<dbReference type="AlphaFoldDB" id="Q8ZTR6"/>
<keyword evidence="1" id="KW-0472">Membrane</keyword>
<evidence type="ECO:0000313" key="2">
    <source>
        <dbReference type="EMBL" id="AAL64693.1"/>
    </source>
</evidence>
<accession>Q8ZTR6</accession>
<protein>
    <submittedName>
        <fullName evidence="2">P. aerophilum family 68 protein, part 2, authentic frameshift</fullName>
    </submittedName>
</protein>
<dbReference type="HOGENOM" id="CLU_559767_0_0_2"/>
<dbReference type="PATRIC" id="fig|178306.9.peg.2352"/>
<dbReference type="STRING" id="178306.PAE3127"/>
<dbReference type="EnsemblBacteria" id="AAL64693">
    <property type="protein sequence ID" value="AAL64693"/>
    <property type="gene ID" value="PAE3127"/>
</dbReference>
<proteinExistence type="predicted"/>
<dbReference type="KEGG" id="pai:PAE3127"/>
<keyword evidence="1" id="KW-0812">Transmembrane</keyword>
<dbReference type="GeneID" id="1463870"/>
<dbReference type="EMBL" id="AE009441">
    <property type="protein sequence ID" value="AAL64693.1"/>
    <property type="molecule type" value="Genomic_DNA"/>
</dbReference>
<keyword evidence="3" id="KW-1185">Reference proteome</keyword>
<dbReference type="eggNOG" id="arCOG09761">
    <property type="taxonomic scope" value="Archaea"/>
</dbReference>
<reference evidence="2 3" key="1">
    <citation type="journal article" date="2002" name="Proc. Natl. Acad. Sci. U.S.A.">
        <title>Genome sequence of the hyperthermophilic crenarchaeon Pyrobaculum aerophilum.</title>
        <authorList>
            <person name="Fitz-Gibbon S.T."/>
            <person name="Ladner H."/>
            <person name="Kim U.J."/>
            <person name="Stetter K.O."/>
            <person name="Simon M.I."/>
            <person name="Miller J.H."/>
        </authorList>
    </citation>
    <scope>NUCLEOTIDE SEQUENCE [LARGE SCALE GENOMIC DNA]</scope>
    <source>
        <strain evidence="3">ATCC 51768 / DSM 7523 / JCM 9630 / CIP 104966 / NBRC 100827 / IM2</strain>
    </source>
</reference>
<dbReference type="Proteomes" id="UP000002439">
    <property type="component" value="Chromosome"/>
</dbReference>
<sequence>MPTTQYWTWSSSPLYNISKVLRKMYIFDISAYSNYYIYVYTDIRNPNYKPINISLMAVYRRPGPSTSDIYGSLASLWRWDAKQPGVVFSYNSYWGRDVFLTVIPQGFNEYATFYARLKTSYGCNADARVSVTIGSINLGTFAPTSIDTSTGTCTFVISELFNLLEAAKWFFSFNASQVIPIILTYKNTGTKITVEELYIQGWRWPEIWSHNSATWLSTKPIFNNLPNKFELQRRTHLRDFYTYVVRYTSGLIYTGRGAALAQIRHTGLVFQSSESGFAMVSYYYTPFKHWDMRETPALKRVCLAVEVVGRTPTMSMNITESRNLFLDALISATGAVVAATSFVVTALSFFTGSLGVAIAGAVLWGLDALLGGVSAPVNISCIQSSPIPYYGIGYDAGTTGNIISAHWDINIFYAGDRSQLIGISVRYININIIGYFKAENTYAEMPLVSYSPHLLRTVIALKNMNNYFVAPEEPYALAWAGYLIKFS</sequence>
<name>Q8ZTR6_PYRAE</name>
<keyword evidence="1" id="KW-1133">Transmembrane helix</keyword>
<dbReference type="RefSeq" id="WP_011009161.1">
    <property type="nucleotide sequence ID" value="NC_003364.1"/>
</dbReference>
<dbReference type="InParanoid" id="Q8ZTR6"/>
<evidence type="ECO:0000313" key="3">
    <source>
        <dbReference type="Proteomes" id="UP000002439"/>
    </source>
</evidence>
<feature type="transmembrane region" description="Helical" evidence="1">
    <location>
        <begin position="324"/>
        <end position="350"/>
    </location>
</feature>
<organism evidence="2 3">
    <name type="scientific">Pyrobaculum aerophilum (strain ATCC 51768 / DSM 7523 / JCM 9630 / CIP 104966 / NBRC 100827 / IM2)</name>
    <dbReference type="NCBI Taxonomy" id="178306"/>
    <lineage>
        <taxon>Archaea</taxon>
        <taxon>Thermoproteota</taxon>
        <taxon>Thermoprotei</taxon>
        <taxon>Thermoproteales</taxon>
        <taxon>Thermoproteaceae</taxon>
        <taxon>Pyrobaculum</taxon>
    </lineage>
</organism>
<feature type="transmembrane region" description="Helical" evidence="1">
    <location>
        <begin position="356"/>
        <end position="377"/>
    </location>
</feature>
<evidence type="ECO:0000256" key="1">
    <source>
        <dbReference type="SAM" id="Phobius"/>
    </source>
</evidence>